<dbReference type="Proteomes" id="UP001412067">
    <property type="component" value="Unassembled WGS sequence"/>
</dbReference>
<keyword evidence="4" id="KW-0479">Metal-binding</keyword>
<evidence type="ECO:0000259" key="7">
    <source>
        <dbReference type="PROSITE" id="PS51670"/>
    </source>
</evidence>
<dbReference type="SMART" id="SM00254">
    <property type="entry name" value="ShKT"/>
    <property type="match status" value="1"/>
</dbReference>
<accession>A0ABR2LGP5</accession>
<dbReference type="InterPro" id="IPR045054">
    <property type="entry name" value="P4HA-like"/>
</dbReference>
<dbReference type="PANTHER" id="PTHR10869:SF238">
    <property type="entry name" value="PROLYL 4-HYDROXYLASE 6-RELATED"/>
    <property type="match status" value="1"/>
</dbReference>
<evidence type="ECO:0000256" key="2">
    <source>
        <dbReference type="ARBA" id="ARBA00006511"/>
    </source>
</evidence>
<evidence type="ECO:0000256" key="4">
    <source>
        <dbReference type="ARBA" id="ARBA00022723"/>
    </source>
</evidence>
<proteinExistence type="inferred from homology"/>
<comment type="similarity">
    <text evidence="2">Belongs to the P4HA family.</text>
</comment>
<name>A0ABR2LGP5_9ASPA</name>
<evidence type="ECO:0000313" key="9">
    <source>
        <dbReference type="Proteomes" id="UP001412067"/>
    </source>
</evidence>
<gene>
    <name evidence="8" type="ORF">KSP40_PGU006786</name>
</gene>
<dbReference type="EC" id="1.14.11.2" evidence="3"/>
<feature type="domain" description="ShKT" evidence="7">
    <location>
        <begin position="138"/>
        <end position="178"/>
    </location>
</feature>
<dbReference type="Pfam" id="PF01549">
    <property type="entry name" value="ShK"/>
    <property type="match status" value="1"/>
</dbReference>
<keyword evidence="5" id="KW-0408">Iron</keyword>
<protein>
    <recommendedName>
        <fullName evidence="3">procollagen-proline 4-dioxygenase</fullName>
        <ecNumber evidence="3">1.14.11.2</ecNumber>
    </recommendedName>
</protein>
<comment type="subcellular location">
    <subcellularLocation>
        <location evidence="1">Endoplasmic reticulum membrane</location>
    </subcellularLocation>
</comment>
<dbReference type="EMBL" id="JBBWWR010000020">
    <property type="protein sequence ID" value="KAK8939968.1"/>
    <property type="molecule type" value="Genomic_DNA"/>
</dbReference>
<evidence type="ECO:0000256" key="6">
    <source>
        <dbReference type="ARBA" id="ARBA00023136"/>
    </source>
</evidence>
<dbReference type="Gene3D" id="2.60.120.620">
    <property type="entry name" value="q2cbj1_9rhob like domain"/>
    <property type="match status" value="1"/>
</dbReference>
<evidence type="ECO:0000256" key="5">
    <source>
        <dbReference type="ARBA" id="ARBA00023004"/>
    </source>
</evidence>
<dbReference type="PANTHER" id="PTHR10869">
    <property type="entry name" value="PROLYL 4-HYDROXYLASE ALPHA SUBUNIT"/>
    <property type="match status" value="1"/>
</dbReference>
<evidence type="ECO:0000256" key="3">
    <source>
        <dbReference type="ARBA" id="ARBA00012269"/>
    </source>
</evidence>
<dbReference type="PROSITE" id="PS51670">
    <property type="entry name" value="SHKT"/>
    <property type="match status" value="1"/>
</dbReference>
<reference evidence="8 9" key="1">
    <citation type="journal article" date="2022" name="Nat. Plants">
        <title>Genomes of leafy and leafless Platanthera orchids illuminate the evolution of mycoheterotrophy.</title>
        <authorList>
            <person name="Li M.H."/>
            <person name="Liu K.W."/>
            <person name="Li Z."/>
            <person name="Lu H.C."/>
            <person name="Ye Q.L."/>
            <person name="Zhang D."/>
            <person name="Wang J.Y."/>
            <person name="Li Y.F."/>
            <person name="Zhong Z.M."/>
            <person name="Liu X."/>
            <person name="Yu X."/>
            <person name="Liu D.K."/>
            <person name="Tu X.D."/>
            <person name="Liu B."/>
            <person name="Hao Y."/>
            <person name="Liao X.Y."/>
            <person name="Jiang Y.T."/>
            <person name="Sun W.H."/>
            <person name="Chen J."/>
            <person name="Chen Y.Q."/>
            <person name="Ai Y."/>
            <person name="Zhai J.W."/>
            <person name="Wu S.S."/>
            <person name="Zhou Z."/>
            <person name="Hsiao Y.Y."/>
            <person name="Wu W.L."/>
            <person name="Chen Y.Y."/>
            <person name="Lin Y.F."/>
            <person name="Hsu J.L."/>
            <person name="Li C.Y."/>
            <person name="Wang Z.W."/>
            <person name="Zhao X."/>
            <person name="Zhong W.Y."/>
            <person name="Ma X.K."/>
            <person name="Ma L."/>
            <person name="Huang J."/>
            <person name="Chen G.Z."/>
            <person name="Huang M.Z."/>
            <person name="Huang L."/>
            <person name="Peng D.H."/>
            <person name="Luo Y.B."/>
            <person name="Zou S.Q."/>
            <person name="Chen S.P."/>
            <person name="Lan S."/>
            <person name="Tsai W.C."/>
            <person name="Van de Peer Y."/>
            <person name="Liu Z.J."/>
        </authorList>
    </citation>
    <scope>NUCLEOTIDE SEQUENCE [LARGE SCALE GENOMIC DNA]</scope>
    <source>
        <strain evidence="8">Lor288</strain>
    </source>
</reference>
<keyword evidence="6" id="KW-0472">Membrane</keyword>
<evidence type="ECO:0000313" key="8">
    <source>
        <dbReference type="EMBL" id="KAK8939968.1"/>
    </source>
</evidence>
<comment type="caution">
    <text evidence="8">The sequence shown here is derived from an EMBL/GenBank/DDBJ whole genome shotgun (WGS) entry which is preliminary data.</text>
</comment>
<organism evidence="8 9">
    <name type="scientific">Platanthera guangdongensis</name>
    <dbReference type="NCBI Taxonomy" id="2320717"/>
    <lineage>
        <taxon>Eukaryota</taxon>
        <taxon>Viridiplantae</taxon>
        <taxon>Streptophyta</taxon>
        <taxon>Embryophyta</taxon>
        <taxon>Tracheophyta</taxon>
        <taxon>Spermatophyta</taxon>
        <taxon>Magnoliopsida</taxon>
        <taxon>Liliopsida</taxon>
        <taxon>Asparagales</taxon>
        <taxon>Orchidaceae</taxon>
        <taxon>Orchidoideae</taxon>
        <taxon>Orchideae</taxon>
        <taxon>Orchidinae</taxon>
        <taxon>Platanthera</taxon>
    </lineage>
</organism>
<keyword evidence="9" id="KW-1185">Reference proteome</keyword>
<dbReference type="InterPro" id="IPR003582">
    <property type="entry name" value="ShKT_dom"/>
</dbReference>
<evidence type="ECO:0000256" key="1">
    <source>
        <dbReference type="ARBA" id="ARBA00004586"/>
    </source>
</evidence>
<sequence length="178" mass="20153">MRISHYHANADSEQPYQFNHNSSENAISELRIATILIFLSNVSRGGEIVFPNSKVEASNTRKRREFSSECASSSTFAVKHVKGSALLIFNLHPNATADESSLHRECLVLEGEKWSATKRIRVRTFDRKKQSPDSYEECTDEDDNCRQWAAMGECRRNAVYMLGTPDYYGSCRKSCGVC</sequence>